<dbReference type="KEGG" id="dhd:Dhaf_2019"/>
<dbReference type="RefSeq" id="WP_015943786.1">
    <property type="nucleotide sequence ID" value="NC_011830.1"/>
</dbReference>
<sequence length="105" mass="12605">MDNEEFQKLVLNGFKEMNEHFQRIDQRFQGIDQRFDKIDTKLNEHDLHFVDIRSELADLKVHSSQHHEELEKVARQVQKSLRTTEKLIEIDNDYLAKRSSLKLID</sequence>
<reference evidence="1 2" key="1">
    <citation type="journal article" date="2012" name="BMC Microbiol.">
        <title>Genome sequence of Desulfitobacterium hafniense DCB-2, a Gram-positive anaerobe capable of dehalogenation and metal reduction.</title>
        <authorList>
            <person name="Kim S.H."/>
            <person name="Harzman C."/>
            <person name="Davis J.K."/>
            <person name="Hutcheson R."/>
            <person name="Broderick J.B."/>
            <person name="Marsh T.L."/>
            <person name="Tiedje J.M."/>
        </authorList>
    </citation>
    <scope>NUCLEOTIDE SEQUENCE [LARGE SCALE GENOMIC DNA]</scope>
    <source>
        <strain evidence="2">DSM 10664 / DCB-2</strain>
    </source>
</reference>
<protein>
    <recommendedName>
        <fullName evidence="3">t-SNARE coiled-coil homology domain-containing protein</fullName>
    </recommendedName>
</protein>
<name>B8FRE1_DESHD</name>
<proteinExistence type="predicted"/>
<dbReference type="Gene3D" id="3.90.20.10">
    <property type="match status" value="1"/>
</dbReference>
<gene>
    <name evidence="1" type="ordered locus">Dhaf_2019</name>
</gene>
<organism evidence="1 2">
    <name type="scientific">Desulfitobacterium hafniense (strain DSM 10664 / DCB-2)</name>
    <dbReference type="NCBI Taxonomy" id="272564"/>
    <lineage>
        <taxon>Bacteria</taxon>
        <taxon>Bacillati</taxon>
        <taxon>Bacillota</taxon>
        <taxon>Clostridia</taxon>
        <taxon>Eubacteriales</taxon>
        <taxon>Desulfitobacteriaceae</taxon>
        <taxon>Desulfitobacterium</taxon>
    </lineage>
</organism>
<dbReference type="EMBL" id="CP001336">
    <property type="protein sequence ID" value="ACL20056.1"/>
    <property type="molecule type" value="Genomic_DNA"/>
</dbReference>
<evidence type="ECO:0008006" key="3">
    <source>
        <dbReference type="Google" id="ProtNLM"/>
    </source>
</evidence>
<evidence type="ECO:0000313" key="1">
    <source>
        <dbReference type="EMBL" id="ACL20056.1"/>
    </source>
</evidence>
<dbReference type="Proteomes" id="UP000007726">
    <property type="component" value="Chromosome"/>
</dbReference>
<dbReference type="HOGENOM" id="CLU_2422132_0_0_9"/>
<dbReference type="AlphaFoldDB" id="B8FRE1"/>
<evidence type="ECO:0000313" key="2">
    <source>
        <dbReference type="Proteomes" id="UP000007726"/>
    </source>
</evidence>
<accession>B8FRE1</accession>